<organism evidence="1 2">
    <name type="scientific">Tanacetum coccineum</name>
    <dbReference type="NCBI Taxonomy" id="301880"/>
    <lineage>
        <taxon>Eukaryota</taxon>
        <taxon>Viridiplantae</taxon>
        <taxon>Streptophyta</taxon>
        <taxon>Embryophyta</taxon>
        <taxon>Tracheophyta</taxon>
        <taxon>Spermatophyta</taxon>
        <taxon>Magnoliopsida</taxon>
        <taxon>eudicotyledons</taxon>
        <taxon>Gunneridae</taxon>
        <taxon>Pentapetalae</taxon>
        <taxon>asterids</taxon>
        <taxon>campanulids</taxon>
        <taxon>Asterales</taxon>
        <taxon>Asteraceae</taxon>
        <taxon>Asteroideae</taxon>
        <taxon>Anthemideae</taxon>
        <taxon>Anthemidinae</taxon>
        <taxon>Tanacetum</taxon>
    </lineage>
</organism>
<protein>
    <submittedName>
        <fullName evidence="1">Uncharacterized protein</fullName>
    </submittedName>
</protein>
<reference evidence="1" key="2">
    <citation type="submission" date="2022-01" db="EMBL/GenBank/DDBJ databases">
        <authorList>
            <person name="Yamashiro T."/>
            <person name="Shiraishi A."/>
            <person name="Satake H."/>
            <person name="Nakayama K."/>
        </authorList>
    </citation>
    <scope>NUCLEOTIDE SEQUENCE</scope>
</reference>
<comment type="caution">
    <text evidence="1">The sequence shown here is derived from an EMBL/GenBank/DDBJ whole genome shotgun (WGS) entry which is preliminary data.</text>
</comment>
<proteinExistence type="predicted"/>
<dbReference type="EMBL" id="BQNB010014969">
    <property type="protein sequence ID" value="GJT34495.1"/>
    <property type="molecule type" value="Genomic_DNA"/>
</dbReference>
<reference evidence="1" key="1">
    <citation type="journal article" date="2022" name="Int. J. Mol. Sci.">
        <title>Draft Genome of Tanacetum Coccineum: Genomic Comparison of Closely Related Tanacetum-Family Plants.</title>
        <authorList>
            <person name="Yamashiro T."/>
            <person name="Shiraishi A."/>
            <person name="Nakayama K."/>
            <person name="Satake H."/>
        </authorList>
    </citation>
    <scope>NUCLEOTIDE SEQUENCE</scope>
</reference>
<dbReference type="Proteomes" id="UP001151760">
    <property type="component" value="Unassembled WGS sequence"/>
</dbReference>
<evidence type="ECO:0000313" key="2">
    <source>
        <dbReference type="Proteomes" id="UP001151760"/>
    </source>
</evidence>
<name>A0ABQ5D6N8_9ASTR</name>
<sequence length="89" mass="10768">MEDHDMTMEEYVQYEIEKDLRNGKVYKWETTTYGKIRYVDDINDLRFFETKFQSLVYEDALTSELEFLEFSSEPTLDTDNDDDDKINIK</sequence>
<accession>A0ABQ5D6N8</accession>
<gene>
    <name evidence="1" type="ORF">Tco_0924914</name>
</gene>
<evidence type="ECO:0000313" key="1">
    <source>
        <dbReference type="EMBL" id="GJT34495.1"/>
    </source>
</evidence>
<keyword evidence="2" id="KW-1185">Reference proteome</keyword>